<dbReference type="Gene3D" id="1.10.357.10">
    <property type="entry name" value="Tetracycline Repressor, domain 2"/>
    <property type="match status" value="1"/>
</dbReference>
<evidence type="ECO:0000256" key="2">
    <source>
        <dbReference type="PROSITE-ProRule" id="PRU00335"/>
    </source>
</evidence>
<protein>
    <submittedName>
        <fullName evidence="4">TetR family transcriptional regulator</fullName>
    </submittedName>
</protein>
<comment type="caution">
    <text evidence="4">The sequence shown here is derived from an EMBL/GenBank/DDBJ whole genome shotgun (WGS) entry which is preliminary data.</text>
</comment>
<dbReference type="RefSeq" id="WP_063947005.1">
    <property type="nucleotide sequence ID" value="NZ_JBJDNA010000002.1"/>
</dbReference>
<gene>
    <name evidence="4" type="ORF">A7J57_16505</name>
</gene>
<evidence type="ECO:0000313" key="4">
    <source>
        <dbReference type="EMBL" id="OAE49770.1"/>
    </source>
</evidence>
<dbReference type="GO" id="GO:0003677">
    <property type="term" value="F:DNA binding"/>
    <property type="evidence" value="ECO:0007669"/>
    <property type="project" value="UniProtKB-UniRule"/>
</dbReference>
<reference evidence="4 5" key="1">
    <citation type="submission" date="2016-05" db="EMBL/GenBank/DDBJ databases">
        <authorList>
            <person name="Lavstsen T."/>
            <person name="Jespersen J.S."/>
        </authorList>
    </citation>
    <scope>NUCLEOTIDE SEQUENCE [LARGE SCALE GENOMIC DNA]</scope>
    <source>
        <strain evidence="4 5">KCJ1736</strain>
    </source>
</reference>
<accession>A0A176XIF7</accession>
<organism evidence="4 5">
    <name type="scientific">Agrobacterium tumefaciens</name>
    <dbReference type="NCBI Taxonomy" id="358"/>
    <lineage>
        <taxon>Bacteria</taxon>
        <taxon>Pseudomonadati</taxon>
        <taxon>Pseudomonadota</taxon>
        <taxon>Alphaproteobacteria</taxon>
        <taxon>Hyphomicrobiales</taxon>
        <taxon>Rhizobiaceae</taxon>
        <taxon>Rhizobium/Agrobacterium group</taxon>
        <taxon>Agrobacterium</taxon>
        <taxon>Agrobacterium tumefaciens complex</taxon>
    </lineage>
</organism>
<dbReference type="EMBL" id="LXPS01000001">
    <property type="protein sequence ID" value="OAE49770.1"/>
    <property type="molecule type" value="Genomic_DNA"/>
</dbReference>
<dbReference type="PROSITE" id="PS50977">
    <property type="entry name" value="HTH_TETR_2"/>
    <property type="match status" value="1"/>
</dbReference>
<dbReference type="Proteomes" id="UP000077098">
    <property type="component" value="Unassembled WGS sequence"/>
</dbReference>
<keyword evidence="1 2" id="KW-0238">DNA-binding</keyword>
<evidence type="ECO:0000313" key="5">
    <source>
        <dbReference type="Proteomes" id="UP000077098"/>
    </source>
</evidence>
<name>A0A176XIF7_AGRTU</name>
<dbReference type="SUPFAM" id="SSF46689">
    <property type="entry name" value="Homeodomain-like"/>
    <property type="match status" value="1"/>
</dbReference>
<dbReference type="InterPro" id="IPR001647">
    <property type="entry name" value="HTH_TetR"/>
</dbReference>
<proteinExistence type="predicted"/>
<evidence type="ECO:0000259" key="3">
    <source>
        <dbReference type="PROSITE" id="PS50977"/>
    </source>
</evidence>
<feature type="DNA-binding region" description="H-T-H motif" evidence="2">
    <location>
        <begin position="29"/>
        <end position="48"/>
    </location>
</feature>
<dbReference type="AlphaFoldDB" id="A0A176XIF7"/>
<feature type="domain" description="HTH tetR-type" evidence="3">
    <location>
        <begin position="6"/>
        <end position="66"/>
    </location>
</feature>
<sequence length="197" mass="21631">MPRHKSISDQQALDALLSLTLQTGPDALTFAAAAKACGLSAATLVQRYGKREDLVETVLMHAWDRLQAETEAADREEPLTPEGAISLLMRLMPPEAAERNASDGLLLLREDIRNPKLRARGAIWGQTLANALGRRFDSDKETAKRLGWQMAAVWQGAHTWWAFNRNGDAGSAVKRALQEWVETACRAVERGNLGGTD</sequence>
<evidence type="ECO:0000256" key="1">
    <source>
        <dbReference type="ARBA" id="ARBA00023125"/>
    </source>
</evidence>
<dbReference type="InterPro" id="IPR009057">
    <property type="entry name" value="Homeodomain-like_sf"/>
</dbReference>